<protein>
    <submittedName>
        <fullName evidence="4">Target of Nesh-SH3</fullName>
    </submittedName>
</protein>
<feature type="domain" description="Fibronectin type-III" evidence="3">
    <location>
        <begin position="114"/>
        <end position="215"/>
    </location>
</feature>
<dbReference type="InterPro" id="IPR049109">
    <property type="entry name" value="TARSH/FNDC1_C"/>
</dbReference>
<feature type="compositionally biased region" description="Polar residues" evidence="1">
    <location>
        <begin position="1274"/>
        <end position="1290"/>
    </location>
</feature>
<dbReference type="InterPro" id="IPR003961">
    <property type="entry name" value="FN3_dom"/>
</dbReference>
<dbReference type="Pfam" id="PF00041">
    <property type="entry name" value="fn3"/>
    <property type="match status" value="1"/>
</dbReference>
<organism evidence="4 5">
    <name type="scientific">Crotalus adamanteus</name>
    <name type="common">Eastern diamondback rattlesnake</name>
    <dbReference type="NCBI Taxonomy" id="8729"/>
    <lineage>
        <taxon>Eukaryota</taxon>
        <taxon>Metazoa</taxon>
        <taxon>Chordata</taxon>
        <taxon>Craniata</taxon>
        <taxon>Vertebrata</taxon>
        <taxon>Euteleostomi</taxon>
        <taxon>Lepidosauria</taxon>
        <taxon>Squamata</taxon>
        <taxon>Bifurcata</taxon>
        <taxon>Unidentata</taxon>
        <taxon>Episquamata</taxon>
        <taxon>Toxicofera</taxon>
        <taxon>Serpentes</taxon>
        <taxon>Colubroidea</taxon>
        <taxon>Viperidae</taxon>
        <taxon>Crotalinae</taxon>
        <taxon>Crotalus</taxon>
    </lineage>
</organism>
<reference evidence="4 5" key="1">
    <citation type="journal article" date="2024" name="Proc. Natl. Acad. Sci. U.S.A.">
        <title>The genetic regulatory architecture and epigenomic basis for age-related changes in rattlesnake venom.</title>
        <authorList>
            <person name="Hogan M.P."/>
            <person name="Holding M.L."/>
            <person name="Nystrom G.S."/>
            <person name="Colston T.J."/>
            <person name="Bartlett D.A."/>
            <person name="Mason A.J."/>
            <person name="Ellsworth S.A."/>
            <person name="Rautsaw R.M."/>
            <person name="Lawrence K.C."/>
            <person name="Strickland J.L."/>
            <person name="He B."/>
            <person name="Fraser P."/>
            <person name="Margres M.J."/>
            <person name="Gilbert D.M."/>
            <person name="Gibbs H.L."/>
            <person name="Parkinson C.L."/>
            <person name="Rokyta D.R."/>
        </authorList>
    </citation>
    <scope>NUCLEOTIDE SEQUENCE [LARGE SCALE GENOMIC DNA]</scope>
    <source>
        <strain evidence="4">DRR0105</strain>
    </source>
</reference>
<feature type="region of interest" description="Disordered" evidence="1">
    <location>
        <begin position="1637"/>
        <end position="1658"/>
    </location>
</feature>
<dbReference type="PROSITE" id="PS50853">
    <property type="entry name" value="FN3"/>
    <property type="match status" value="2"/>
</dbReference>
<dbReference type="SMART" id="SM00060">
    <property type="entry name" value="FN3"/>
    <property type="match status" value="2"/>
</dbReference>
<gene>
    <name evidence="4" type="ORF">NXF25_010641</name>
</gene>
<feature type="region of interest" description="Disordered" evidence="1">
    <location>
        <begin position="872"/>
        <end position="940"/>
    </location>
</feature>
<feature type="compositionally biased region" description="Polar residues" evidence="1">
    <location>
        <begin position="1496"/>
        <end position="1510"/>
    </location>
</feature>
<feature type="region of interest" description="Disordered" evidence="1">
    <location>
        <begin position="387"/>
        <end position="418"/>
    </location>
</feature>
<name>A0AAW1BKL6_CROAD</name>
<evidence type="ECO:0000256" key="1">
    <source>
        <dbReference type="SAM" id="MobiDB-lite"/>
    </source>
</evidence>
<dbReference type="EMBL" id="JAOTOJ010000004">
    <property type="protein sequence ID" value="KAK9402285.1"/>
    <property type="molecule type" value="Genomic_DNA"/>
</dbReference>
<dbReference type="Pfam" id="PF21731">
    <property type="entry name" value="TARSH_C"/>
    <property type="match status" value="1"/>
</dbReference>
<dbReference type="PANTHER" id="PTHR23197">
    <property type="entry name" value="TARSH-RELATED FIBRONECTIN DOMAIN-CONTAINING"/>
    <property type="match status" value="1"/>
</dbReference>
<dbReference type="Gene3D" id="2.60.40.10">
    <property type="entry name" value="Immunoglobulins"/>
    <property type="match status" value="2"/>
</dbReference>
<evidence type="ECO:0000256" key="2">
    <source>
        <dbReference type="SAM" id="SignalP"/>
    </source>
</evidence>
<evidence type="ECO:0000259" key="3">
    <source>
        <dbReference type="PROSITE" id="PS50853"/>
    </source>
</evidence>
<feature type="region of interest" description="Disordered" evidence="1">
    <location>
        <begin position="469"/>
        <end position="495"/>
    </location>
</feature>
<dbReference type="Proteomes" id="UP001474421">
    <property type="component" value="Unassembled WGS sequence"/>
</dbReference>
<feature type="compositionally biased region" description="Polar residues" evidence="1">
    <location>
        <begin position="1475"/>
        <end position="1485"/>
    </location>
</feature>
<feature type="region of interest" description="Disordered" evidence="1">
    <location>
        <begin position="1475"/>
        <end position="1515"/>
    </location>
</feature>
<feature type="compositionally biased region" description="Polar residues" evidence="1">
    <location>
        <begin position="339"/>
        <end position="365"/>
    </location>
</feature>
<feature type="domain" description="Fibronectin type-III" evidence="3">
    <location>
        <begin position="1561"/>
        <end position="1654"/>
    </location>
</feature>
<feature type="region of interest" description="Disordered" evidence="1">
    <location>
        <begin position="1256"/>
        <end position="1461"/>
    </location>
</feature>
<feature type="region of interest" description="Disordered" evidence="1">
    <location>
        <begin position="526"/>
        <end position="560"/>
    </location>
</feature>
<feature type="compositionally biased region" description="Low complexity" evidence="1">
    <location>
        <begin position="1396"/>
        <end position="1409"/>
    </location>
</feature>
<keyword evidence="5" id="KW-1185">Reference proteome</keyword>
<evidence type="ECO:0000313" key="5">
    <source>
        <dbReference type="Proteomes" id="UP001474421"/>
    </source>
</evidence>
<feature type="compositionally biased region" description="Basic and acidic residues" evidence="1">
    <location>
        <begin position="741"/>
        <end position="760"/>
    </location>
</feature>
<dbReference type="PANTHER" id="PTHR23197:SF10">
    <property type="entry name" value="TARGET OF NESH-SH3"/>
    <property type="match status" value="1"/>
</dbReference>
<feature type="compositionally biased region" description="Basic and acidic residues" evidence="1">
    <location>
        <begin position="469"/>
        <end position="482"/>
    </location>
</feature>
<feature type="compositionally biased region" description="Basic and acidic residues" evidence="1">
    <location>
        <begin position="537"/>
        <end position="553"/>
    </location>
</feature>
<feature type="compositionally biased region" description="Pro residues" evidence="1">
    <location>
        <begin position="1424"/>
        <end position="1434"/>
    </location>
</feature>
<keyword evidence="2" id="KW-0732">Signal</keyword>
<evidence type="ECO:0000313" key="4">
    <source>
        <dbReference type="EMBL" id="KAK9402285.1"/>
    </source>
</evidence>
<dbReference type="InterPro" id="IPR036116">
    <property type="entry name" value="FN3_sf"/>
</dbReference>
<accession>A0AAW1BKL6</accession>
<dbReference type="GO" id="GO:0010811">
    <property type="term" value="P:positive regulation of cell-substrate adhesion"/>
    <property type="evidence" value="ECO:0007669"/>
    <property type="project" value="TreeGrafter"/>
</dbReference>
<dbReference type="GO" id="GO:0030198">
    <property type="term" value="P:extracellular matrix organization"/>
    <property type="evidence" value="ECO:0007669"/>
    <property type="project" value="TreeGrafter"/>
</dbReference>
<feature type="chain" id="PRO_5043609503" evidence="2">
    <location>
        <begin position="20"/>
        <end position="1796"/>
    </location>
</feature>
<feature type="region of interest" description="Disordered" evidence="1">
    <location>
        <begin position="654"/>
        <end position="712"/>
    </location>
</feature>
<proteinExistence type="predicted"/>
<feature type="region of interest" description="Disordered" evidence="1">
    <location>
        <begin position="334"/>
        <end position="372"/>
    </location>
</feature>
<feature type="compositionally biased region" description="Polar residues" evidence="1">
    <location>
        <begin position="1336"/>
        <end position="1350"/>
    </location>
</feature>
<comment type="caution">
    <text evidence="4">The sequence shown here is derived from an EMBL/GenBank/DDBJ whole genome shotgun (WGS) entry which is preliminary data.</text>
</comment>
<feature type="compositionally biased region" description="Basic and acidic residues" evidence="1">
    <location>
        <begin position="1380"/>
        <end position="1392"/>
    </location>
</feature>
<feature type="region of interest" description="Disordered" evidence="1">
    <location>
        <begin position="997"/>
        <end position="1016"/>
    </location>
</feature>
<dbReference type="CDD" id="cd00063">
    <property type="entry name" value="FN3"/>
    <property type="match status" value="2"/>
</dbReference>
<feature type="compositionally biased region" description="Basic and acidic residues" evidence="1">
    <location>
        <begin position="664"/>
        <end position="683"/>
    </location>
</feature>
<dbReference type="InterPro" id="IPR013783">
    <property type="entry name" value="Ig-like_fold"/>
</dbReference>
<dbReference type="SUPFAM" id="SSF49265">
    <property type="entry name" value="Fibronectin type III"/>
    <property type="match status" value="2"/>
</dbReference>
<feature type="signal peptide" evidence="2">
    <location>
        <begin position="1"/>
        <end position="19"/>
    </location>
</feature>
<feature type="region of interest" description="Disordered" evidence="1">
    <location>
        <begin position="732"/>
        <end position="760"/>
    </location>
</feature>
<feature type="compositionally biased region" description="Basic and acidic residues" evidence="1">
    <location>
        <begin position="1647"/>
        <end position="1658"/>
    </location>
</feature>
<feature type="compositionally biased region" description="Basic and acidic residues" evidence="1">
    <location>
        <begin position="1325"/>
        <end position="1334"/>
    </location>
</feature>
<sequence length="1796" mass="200868">MISRLVFLLFCGHFAQILGNAGKLPRVKKQSLKVQINVTNDAVCMRYIHPTPSTKLEGFILGYGSSFFSNQYIPLPSNGKMYITEVDAEPRYLIVVRPAPVPNNKKSCSGKTKKPKPLQLVIGTLTPTSVFLSWGILVNPKHDWTTMNNCPNDRFYTVRYREKDKSKKWILQLCPSTETVVDNLKPNTIYEFGVKDNIDDGIWSKSFIHKVVIPGKNKENGQLQNNYKFPKIHTQFIPDSKTLVPVKVIKQVLQNITHRTQSEILQRPPLSGPILVHLIIPDFNATKQKPPSSSRFDIFEKPKQILAKNKTQEWLPESKISEVKEITPKSQIDLEKSKSTAAGVSKDSTVSQAHTESELESSTPSKAPMTEMPPVTLDLRKFLGIPKARPSPTPHMPTESSVLKKMQPVPSESETPVLKTIQTKAAVTDEPTLESFPYKTSKTLAWPRATLVSTLPSLKQNIPKISRITEKLKASPEKESQEKTTASSIFKTPELPRTTMAVTNKLIPLPGATKISVTDGHPVATMASKEINPVPSKSKEFDYTKPEEPDRKLASYKPSPVPPRFKEPVYIMPEVPDRKHVSTEDDHYLPKVLTTPELPITKSVSYESSPVPSKFKESGYILPEVPDKKPVSADYDNCLLKVFTTPELQITKHASYKPSPVPPKFKEPESIMPEVPDRKHVSTEEENYLPKVLTTTERPITKPASYEESSVPSKFKEPGYIMLEEPDRKAASYKPSLIPPKFKEPDYGMPEVPDRKHVSTEDDNYLPKLLTTTKLSITKHVSTEDDNYLPKVLTTPEPPITKSVSTEDDNYLPKVLTMPEFPITKPVSTEDDNYLPKVLTTPELLITKPASYKSSPIPPKFKEPEYTMPEVPDRKHVSYEPTSIPSNIKEPDYILPEVPERKHASYKQSSVPSTFQEPRYIPPEVQDTKHVSTEDDNYLPNVLTTTELPITKPVSTEDDNYLPKILTTTERPITKPVSTEDDNYLPKVLTTPELIITESEPESIMPEVPDRKHVSTEDDNYLPKVFTTPELLITESVSTEDDNYLPKVLTTTKHPITKPVSTEDDNYLPKILTTTERPITKPVSYKPSPVPSTFKEPSYITPEVPDTKYASYKPSPVLPKFKEPEYMMPEVPDRKHVSTEEYNYLPKVLSTTERPITKPVSTEDDNYLPKILTRTELPITKPASYESIPAPSKFKEPDSILSEVPDKKHVLEPITFSNELPIVDAKTKHHISITKTTINPLLLPKSDVEEVIFKTEQAKSSTAPKETHQVPTRPKTSSSPDITPTKSSLNVKHHDPSKPKSPPGQKAQQSKPDPKETRLLPSKPKPSDKQEKNKTKPGSSKLNNKVTVTKTPHLKKVVHRTTPAPPRTRTPGGPSWSKKPRGEKLTNEDVAKPLHPSSSTKSSIPIDSTVVRKKPDPVATLPGSPRPPLAPARPTPIRRKPLPPNNVTGKPGRSGNVLMPRASSILTTSIAKPTWPSSLVKTNSPKKLPTAAASPDYNNPMFSSIPTSDTDIAGTPRYTGDHVKYLKKKDDEPCSITDTIQHFPSDMEDNSDMATSAPQKPPTNLTVVTVEGCPSFVVLDWKKPENETVTEYKVVSTENGGTVGKDKSIITTNQTHSTVENLKPNTSYEFVVIPSNPLGEGPSSESKPFRTESADPRVTESISMGKDAIWTEVSFNSDDYSECKGKQYVKRTWYKKFVGVQLCNSLRYKIYLSDTLTGTFYNIGDQRGHGEDHCQFVDSYFDGKTGQMLPSDQLPTKDGYFRAVRQEPVHFGKIGAGTHSTYVNWYECGTTIPGKW</sequence>
<feature type="compositionally biased region" description="Polar residues" evidence="1">
    <location>
        <begin position="906"/>
        <end position="916"/>
    </location>
</feature>